<dbReference type="InterPro" id="IPR023006">
    <property type="entry name" value="YchJ-like"/>
</dbReference>
<gene>
    <name evidence="3" type="ORF">J2S41_000655</name>
</gene>
<dbReference type="InterPro" id="IPR048469">
    <property type="entry name" value="YchJ-like_M"/>
</dbReference>
<dbReference type="AlphaFoldDB" id="A0AAE3YJ53"/>
<reference evidence="3" key="1">
    <citation type="submission" date="2023-07" db="EMBL/GenBank/DDBJ databases">
        <title>Sequencing the genomes of 1000 actinobacteria strains.</title>
        <authorList>
            <person name="Klenk H.-P."/>
        </authorList>
    </citation>
    <scope>NUCLEOTIDE SEQUENCE</scope>
    <source>
        <strain evidence="3">DSM 44707</strain>
    </source>
</reference>
<dbReference type="SUPFAM" id="SSF54427">
    <property type="entry name" value="NTF2-like"/>
    <property type="match status" value="1"/>
</dbReference>
<dbReference type="HAMAP" id="MF_00612">
    <property type="entry name" value="UPF0225"/>
    <property type="match status" value="1"/>
</dbReference>
<accession>A0AAE3YJ53</accession>
<dbReference type="Proteomes" id="UP001183643">
    <property type="component" value="Unassembled WGS sequence"/>
</dbReference>
<comment type="caution">
    <text evidence="3">The sequence shown here is derived from an EMBL/GenBank/DDBJ whole genome shotgun (WGS) entry which is preliminary data.</text>
</comment>
<protein>
    <recommendedName>
        <fullName evidence="1">UPF0225 protein J2S41_000655</fullName>
    </recommendedName>
</protein>
<sequence length="132" mass="14527">MAKRRRETGGGACPCGTGAGYDECCGPLHRGESTAPTAEALMRSRFSAFARGDARYLLQTWHPSTRPGELTLDQGQRWLRLDIVDTGGGSLFEAGGEVEFKAHYRAGGRTGTVHERSRFTREDGRWFYVAEA</sequence>
<comment type="similarity">
    <text evidence="1">Belongs to the UPF0225 family.</text>
</comment>
<evidence type="ECO:0000259" key="2">
    <source>
        <dbReference type="Pfam" id="PF17775"/>
    </source>
</evidence>
<feature type="domain" description="YchJ-like middle NTF2-like" evidence="2">
    <location>
        <begin position="37"/>
        <end position="129"/>
    </location>
</feature>
<keyword evidence="4" id="KW-1185">Reference proteome</keyword>
<dbReference type="Pfam" id="PF17775">
    <property type="entry name" value="YchJ_M-like"/>
    <property type="match status" value="1"/>
</dbReference>
<proteinExistence type="inferred from homology"/>
<evidence type="ECO:0000313" key="4">
    <source>
        <dbReference type="Proteomes" id="UP001183643"/>
    </source>
</evidence>
<dbReference type="RefSeq" id="WP_310362870.1">
    <property type="nucleotide sequence ID" value="NZ_JAVDYB010000001.1"/>
</dbReference>
<evidence type="ECO:0000256" key="1">
    <source>
        <dbReference type="HAMAP-Rule" id="MF_00612"/>
    </source>
</evidence>
<dbReference type="PANTHER" id="PTHR33747">
    <property type="entry name" value="UPF0225 PROTEIN SCO1677"/>
    <property type="match status" value="1"/>
</dbReference>
<dbReference type="EMBL" id="JAVDYB010000001">
    <property type="protein sequence ID" value="MDR7273877.1"/>
    <property type="molecule type" value="Genomic_DNA"/>
</dbReference>
<dbReference type="Gene3D" id="3.10.450.50">
    <property type="match status" value="1"/>
</dbReference>
<name>A0AAE3YJ53_9ACTN</name>
<dbReference type="PANTHER" id="PTHR33747:SF1">
    <property type="entry name" value="ADENYLATE CYCLASE-ASSOCIATED CAP C-TERMINAL DOMAIN-CONTAINING PROTEIN"/>
    <property type="match status" value="1"/>
</dbReference>
<organism evidence="3 4">
    <name type="scientific">Catenuloplanes atrovinosus</name>
    <dbReference type="NCBI Taxonomy" id="137266"/>
    <lineage>
        <taxon>Bacteria</taxon>
        <taxon>Bacillati</taxon>
        <taxon>Actinomycetota</taxon>
        <taxon>Actinomycetes</taxon>
        <taxon>Micromonosporales</taxon>
        <taxon>Micromonosporaceae</taxon>
        <taxon>Catenuloplanes</taxon>
    </lineage>
</organism>
<evidence type="ECO:0000313" key="3">
    <source>
        <dbReference type="EMBL" id="MDR7273877.1"/>
    </source>
</evidence>
<dbReference type="InterPro" id="IPR032710">
    <property type="entry name" value="NTF2-like_dom_sf"/>
</dbReference>